<evidence type="ECO:0000256" key="4">
    <source>
        <dbReference type="ARBA" id="ARBA00022676"/>
    </source>
</evidence>
<reference evidence="8" key="1">
    <citation type="submission" date="2018-05" db="EMBL/GenBank/DDBJ databases">
        <authorList>
            <person name="Lanie J.A."/>
            <person name="Ng W.-L."/>
            <person name="Kazmierczak K.M."/>
            <person name="Andrzejewski T.M."/>
            <person name="Davidsen T.M."/>
            <person name="Wayne K.J."/>
            <person name="Tettelin H."/>
            <person name="Glass J.I."/>
            <person name="Rusch D."/>
            <person name="Podicherti R."/>
            <person name="Tsui H.-C.T."/>
            <person name="Winkler M.E."/>
        </authorList>
    </citation>
    <scope>NUCLEOTIDE SEQUENCE</scope>
</reference>
<dbReference type="GO" id="GO:0005543">
    <property type="term" value="F:phospholipid binding"/>
    <property type="evidence" value="ECO:0007669"/>
    <property type="project" value="TreeGrafter"/>
</dbReference>
<dbReference type="NCBIfam" id="TIGR00215">
    <property type="entry name" value="lpxB"/>
    <property type="match status" value="1"/>
</dbReference>
<gene>
    <name evidence="8" type="ORF">METZ01_LOCUS157819</name>
</gene>
<evidence type="ECO:0000256" key="5">
    <source>
        <dbReference type="ARBA" id="ARBA00022679"/>
    </source>
</evidence>
<evidence type="ECO:0000256" key="6">
    <source>
        <dbReference type="ARBA" id="ARBA00023098"/>
    </source>
</evidence>
<dbReference type="Gene3D" id="3.40.50.2000">
    <property type="entry name" value="Glycogen Phosphorylase B"/>
    <property type="match status" value="1"/>
</dbReference>
<keyword evidence="2" id="KW-0444">Lipid biosynthesis</keyword>
<keyword evidence="3" id="KW-0441">Lipid A biosynthesis</keyword>
<protein>
    <recommendedName>
        <fullName evidence="1">lipid-A-disaccharide synthase</fullName>
        <ecNumber evidence="1">2.4.1.182</ecNumber>
    </recommendedName>
</protein>
<keyword evidence="6" id="KW-0443">Lipid metabolism</keyword>
<dbReference type="PANTHER" id="PTHR30372">
    <property type="entry name" value="LIPID-A-DISACCHARIDE SYNTHASE"/>
    <property type="match status" value="1"/>
</dbReference>
<dbReference type="Pfam" id="PF02684">
    <property type="entry name" value="LpxB"/>
    <property type="match status" value="1"/>
</dbReference>
<evidence type="ECO:0000256" key="3">
    <source>
        <dbReference type="ARBA" id="ARBA00022556"/>
    </source>
</evidence>
<evidence type="ECO:0000256" key="1">
    <source>
        <dbReference type="ARBA" id="ARBA00012687"/>
    </source>
</evidence>
<organism evidence="8">
    <name type="scientific">marine metagenome</name>
    <dbReference type="NCBI Taxonomy" id="408172"/>
    <lineage>
        <taxon>unclassified sequences</taxon>
        <taxon>metagenomes</taxon>
        <taxon>ecological metagenomes</taxon>
    </lineage>
</organism>
<proteinExistence type="inferred from homology"/>
<evidence type="ECO:0000256" key="7">
    <source>
        <dbReference type="ARBA" id="ARBA00048975"/>
    </source>
</evidence>
<sequence length="390" mass="44023">MTGKSIRFLIVAGEASGDMHGGGLVRALKNYHPNCEFSGLGGDHMRREGVKTFYDIDRMGAVGVVEVLRDLPHYLNVYRKLSCEIKSGCYDAVILIDYPTLNLRLARLCQKYSCPALFFISPQVWAWRKGRIKQIQRTVDKMFVIFPFEEALLKKEGVDAEFVGHPFIETVKTSMTRDEAVKEFSLDSSRKTIGLMPGSRNSELNFLLDLMISSAEEIRKNLKGCQFILPVANTLDSKGIRDRLKSNPLDIKIVEGKSYDVMSCCDFLIIASGSATLEAALLGCPMVIVYKLNWITYWLARVLVKIKLYGLVNIVAGEEVATELIQSEATVKNITKEVVRIMSNSEERENLRSRLLQVRKSLGDPGVLDRVAVRMIEFLKERRQDEKISI</sequence>
<dbReference type="GO" id="GO:0009245">
    <property type="term" value="P:lipid A biosynthetic process"/>
    <property type="evidence" value="ECO:0007669"/>
    <property type="project" value="UniProtKB-KW"/>
</dbReference>
<dbReference type="AlphaFoldDB" id="A0A382ATW0"/>
<dbReference type="GO" id="GO:0016020">
    <property type="term" value="C:membrane"/>
    <property type="evidence" value="ECO:0007669"/>
    <property type="project" value="GOC"/>
</dbReference>
<dbReference type="InterPro" id="IPR003835">
    <property type="entry name" value="Glyco_trans_19"/>
</dbReference>
<dbReference type="HAMAP" id="MF_00392">
    <property type="entry name" value="LpxB"/>
    <property type="match status" value="1"/>
</dbReference>
<evidence type="ECO:0000256" key="2">
    <source>
        <dbReference type="ARBA" id="ARBA00022516"/>
    </source>
</evidence>
<evidence type="ECO:0000313" key="8">
    <source>
        <dbReference type="EMBL" id="SVB04965.1"/>
    </source>
</evidence>
<dbReference type="GO" id="GO:0008915">
    <property type="term" value="F:lipid-A-disaccharide synthase activity"/>
    <property type="evidence" value="ECO:0007669"/>
    <property type="project" value="UniProtKB-EC"/>
</dbReference>
<dbReference type="EC" id="2.4.1.182" evidence="1"/>
<name>A0A382ATW0_9ZZZZ</name>
<dbReference type="EMBL" id="UINC01026820">
    <property type="protein sequence ID" value="SVB04965.1"/>
    <property type="molecule type" value="Genomic_DNA"/>
</dbReference>
<keyword evidence="4" id="KW-0328">Glycosyltransferase</keyword>
<accession>A0A382ATW0</accession>
<dbReference type="PANTHER" id="PTHR30372:SF4">
    <property type="entry name" value="LIPID-A-DISACCHARIDE SYNTHASE, MITOCHONDRIAL-RELATED"/>
    <property type="match status" value="1"/>
</dbReference>
<comment type="catalytic activity">
    <reaction evidence="7">
        <text>a lipid X + a UDP-2-N,3-O-bis[(3R)-3-hydroxyacyl]-alpha-D-glucosamine = a lipid A disaccharide + UDP + H(+)</text>
        <dbReference type="Rhea" id="RHEA:67828"/>
        <dbReference type="ChEBI" id="CHEBI:15378"/>
        <dbReference type="ChEBI" id="CHEBI:58223"/>
        <dbReference type="ChEBI" id="CHEBI:137748"/>
        <dbReference type="ChEBI" id="CHEBI:176338"/>
        <dbReference type="ChEBI" id="CHEBI:176343"/>
        <dbReference type="EC" id="2.4.1.182"/>
    </reaction>
</comment>
<dbReference type="SUPFAM" id="SSF53756">
    <property type="entry name" value="UDP-Glycosyltransferase/glycogen phosphorylase"/>
    <property type="match status" value="1"/>
</dbReference>
<keyword evidence="5" id="KW-0808">Transferase</keyword>